<gene>
    <name evidence="1" type="ORF">GCM10022276_11330</name>
</gene>
<sequence>MPIYRLQFVDCFSGKILRARAFEAPTDEAAITYAEGARGLAPMELWNAERMIRNWDAFPPIA</sequence>
<comment type="caution">
    <text evidence="1">The sequence shown here is derived from an EMBL/GenBank/DDBJ whole genome shotgun (WGS) entry which is preliminary data.</text>
</comment>
<protein>
    <submittedName>
        <fullName evidence="1">Uncharacterized protein</fullName>
    </submittedName>
</protein>
<keyword evidence="2" id="KW-1185">Reference proteome</keyword>
<accession>A0ABP7L623</accession>
<reference evidence="2" key="1">
    <citation type="journal article" date="2019" name="Int. J. Syst. Evol. Microbiol.">
        <title>The Global Catalogue of Microorganisms (GCM) 10K type strain sequencing project: providing services to taxonomists for standard genome sequencing and annotation.</title>
        <authorList>
            <consortium name="The Broad Institute Genomics Platform"/>
            <consortium name="The Broad Institute Genome Sequencing Center for Infectious Disease"/>
            <person name="Wu L."/>
            <person name="Ma J."/>
        </authorList>
    </citation>
    <scope>NUCLEOTIDE SEQUENCE [LARGE SCALE GENOMIC DNA]</scope>
    <source>
        <strain evidence="2">JCM 17543</strain>
    </source>
</reference>
<name>A0ABP7L623_9SPHN</name>
<proteinExistence type="predicted"/>
<evidence type="ECO:0000313" key="1">
    <source>
        <dbReference type="EMBL" id="GAA3893851.1"/>
    </source>
</evidence>
<dbReference type="EMBL" id="BAABBM010000001">
    <property type="protein sequence ID" value="GAA3893851.1"/>
    <property type="molecule type" value="Genomic_DNA"/>
</dbReference>
<organism evidence="1 2">
    <name type="scientific">Sphingomonas limnosediminicola</name>
    <dbReference type="NCBI Taxonomy" id="940133"/>
    <lineage>
        <taxon>Bacteria</taxon>
        <taxon>Pseudomonadati</taxon>
        <taxon>Pseudomonadota</taxon>
        <taxon>Alphaproteobacteria</taxon>
        <taxon>Sphingomonadales</taxon>
        <taxon>Sphingomonadaceae</taxon>
        <taxon>Sphingomonas</taxon>
    </lineage>
</organism>
<evidence type="ECO:0000313" key="2">
    <source>
        <dbReference type="Proteomes" id="UP001500827"/>
    </source>
</evidence>
<dbReference type="Proteomes" id="UP001500827">
    <property type="component" value="Unassembled WGS sequence"/>
</dbReference>